<dbReference type="PANTHER" id="PTHR12638:SF0">
    <property type="entry name" value="MAGO HOMOLOG, EXON JUNCTION COMPLEX SUBUNIT-RELATED"/>
    <property type="match status" value="1"/>
</dbReference>
<evidence type="ECO:0000256" key="3">
    <source>
        <dbReference type="ARBA" id="ARBA00023242"/>
    </source>
</evidence>
<dbReference type="InterPro" id="IPR036605">
    <property type="entry name" value="Mago_nashi_sf"/>
</dbReference>
<dbReference type="InterPro" id="IPR004023">
    <property type="entry name" value="Mago_nashi"/>
</dbReference>
<protein>
    <submittedName>
        <fullName evidence="5">Uncharacterized protein</fullName>
    </submittedName>
</protein>
<name>A0ABN9WJW5_9DINO</name>
<sequence>MADGDEFYVRYYVGHKGKFGHEFLEFEFRPDGRLRYANDSNYKNEKMIRKECYVTQAVMRELRKTIEDSEILKEDDNHWPAPDRVGRQELEVVCGKEHISFTTSKIGSLADVQASKDPEGLRVFYYLVQDLKCFVFSLMWPPLPDQASVNGADPRGCRDPPAGPARPPPGPGPGSRPCFCRERRGGGGANKPCPAGRERRAQAVQRRPARQRAAAGCRRVRARSRRAPARAL</sequence>
<dbReference type="Pfam" id="PF02792">
    <property type="entry name" value="Mago_nashi"/>
    <property type="match status" value="1"/>
</dbReference>
<dbReference type="Proteomes" id="UP001189429">
    <property type="component" value="Unassembled WGS sequence"/>
</dbReference>
<proteinExistence type="inferred from homology"/>
<feature type="compositionally biased region" description="Low complexity" evidence="4">
    <location>
        <begin position="202"/>
        <end position="217"/>
    </location>
</feature>
<comment type="similarity">
    <text evidence="2">Belongs to the mago nashi family.</text>
</comment>
<gene>
    <name evidence="5" type="ORF">PCOR1329_LOCUS66952</name>
</gene>
<feature type="region of interest" description="Disordered" evidence="4">
    <location>
        <begin position="151"/>
        <end position="232"/>
    </location>
</feature>
<feature type="compositionally biased region" description="Basic residues" evidence="4">
    <location>
        <begin position="218"/>
        <end position="232"/>
    </location>
</feature>
<dbReference type="CDD" id="cd11295">
    <property type="entry name" value="Mago_nashi"/>
    <property type="match status" value="1"/>
</dbReference>
<dbReference type="SUPFAM" id="SSF89817">
    <property type="entry name" value="Mago nashi protein"/>
    <property type="match status" value="1"/>
</dbReference>
<comment type="caution">
    <text evidence="5">The sequence shown here is derived from an EMBL/GenBank/DDBJ whole genome shotgun (WGS) entry which is preliminary data.</text>
</comment>
<feature type="compositionally biased region" description="Pro residues" evidence="4">
    <location>
        <begin position="161"/>
        <end position="174"/>
    </location>
</feature>
<keyword evidence="6" id="KW-1185">Reference proteome</keyword>
<evidence type="ECO:0000256" key="1">
    <source>
        <dbReference type="ARBA" id="ARBA00004123"/>
    </source>
</evidence>
<reference evidence="5" key="1">
    <citation type="submission" date="2023-10" db="EMBL/GenBank/DDBJ databases">
        <authorList>
            <person name="Chen Y."/>
            <person name="Shah S."/>
            <person name="Dougan E. K."/>
            <person name="Thang M."/>
            <person name="Chan C."/>
        </authorList>
    </citation>
    <scope>NUCLEOTIDE SEQUENCE [LARGE SCALE GENOMIC DNA]</scope>
</reference>
<keyword evidence="3" id="KW-0539">Nucleus</keyword>
<evidence type="ECO:0000313" key="5">
    <source>
        <dbReference type="EMBL" id="CAK0885303.1"/>
    </source>
</evidence>
<evidence type="ECO:0000256" key="4">
    <source>
        <dbReference type="SAM" id="MobiDB-lite"/>
    </source>
</evidence>
<evidence type="ECO:0000313" key="6">
    <source>
        <dbReference type="Proteomes" id="UP001189429"/>
    </source>
</evidence>
<dbReference type="EMBL" id="CAUYUJ010018651">
    <property type="protein sequence ID" value="CAK0885303.1"/>
    <property type="molecule type" value="Genomic_DNA"/>
</dbReference>
<accession>A0ABN9WJW5</accession>
<dbReference type="PANTHER" id="PTHR12638">
    <property type="entry name" value="PROTEIN MAGO NASHI HOMOLOG"/>
    <property type="match status" value="1"/>
</dbReference>
<organism evidence="5 6">
    <name type="scientific">Prorocentrum cordatum</name>
    <dbReference type="NCBI Taxonomy" id="2364126"/>
    <lineage>
        <taxon>Eukaryota</taxon>
        <taxon>Sar</taxon>
        <taxon>Alveolata</taxon>
        <taxon>Dinophyceae</taxon>
        <taxon>Prorocentrales</taxon>
        <taxon>Prorocentraceae</taxon>
        <taxon>Prorocentrum</taxon>
    </lineage>
</organism>
<dbReference type="Gene3D" id="3.30.1560.10">
    <property type="entry name" value="Mago nashi"/>
    <property type="match status" value="1"/>
</dbReference>
<comment type="subcellular location">
    <subcellularLocation>
        <location evidence="1">Nucleus</location>
    </subcellularLocation>
</comment>
<evidence type="ECO:0000256" key="2">
    <source>
        <dbReference type="ARBA" id="ARBA00009270"/>
    </source>
</evidence>